<sequence>MLKYIAHIKVAFPPFKPSSTSARIFLNHVTSTSNMISNPECKIDVTTLSDLKATPTVEIRFKDNKMMMFRGHETSGDEMVSTVAKYCRKLGQEEDLRG</sequence>
<proteinExistence type="predicted"/>
<accession>A0ACC1H6Z9</accession>
<evidence type="ECO:0000313" key="1">
    <source>
        <dbReference type="EMBL" id="KAJ1670175.1"/>
    </source>
</evidence>
<comment type="caution">
    <text evidence="1">The sequence shown here is derived from an EMBL/GenBank/DDBJ whole genome shotgun (WGS) entry which is preliminary data.</text>
</comment>
<reference evidence="1" key="1">
    <citation type="submission" date="2022-06" db="EMBL/GenBank/DDBJ databases">
        <title>Phylogenomic reconstructions and comparative analyses of Kickxellomycotina fungi.</title>
        <authorList>
            <person name="Reynolds N.K."/>
            <person name="Stajich J.E."/>
            <person name="Barry K."/>
            <person name="Grigoriev I.V."/>
            <person name="Crous P."/>
            <person name="Smith M.E."/>
        </authorList>
    </citation>
    <scope>NUCLEOTIDE SEQUENCE</scope>
    <source>
        <strain evidence="1">RSA 2271</strain>
    </source>
</reference>
<name>A0ACC1H6Z9_9FUNG</name>
<evidence type="ECO:0000313" key="2">
    <source>
        <dbReference type="Proteomes" id="UP001145114"/>
    </source>
</evidence>
<dbReference type="Proteomes" id="UP001145114">
    <property type="component" value="Unassembled WGS sequence"/>
</dbReference>
<gene>
    <name evidence="1" type="ORF">EV182_008378</name>
</gene>
<protein>
    <submittedName>
        <fullName evidence="1">Uncharacterized protein</fullName>
    </submittedName>
</protein>
<keyword evidence="2" id="KW-1185">Reference proteome</keyword>
<organism evidence="1 2">
    <name type="scientific">Spiromyces aspiralis</name>
    <dbReference type="NCBI Taxonomy" id="68401"/>
    <lineage>
        <taxon>Eukaryota</taxon>
        <taxon>Fungi</taxon>
        <taxon>Fungi incertae sedis</taxon>
        <taxon>Zoopagomycota</taxon>
        <taxon>Kickxellomycotina</taxon>
        <taxon>Kickxellomycetes</taxon>
        <taxon>Kickxellales</taxon>
        <taxon>Kickxellaceae</taxon>
        <taxon>Spiromyces</taxon>
    </lineage>
</organism>
<dbReference type="EMBL" id="JAMZIH010009416">
    <property type="protein sequence ID" value="KAJ1670175.1"/>
    <property type="molecule type" value="Genomic_DNA"/>
</dbReference>